<gene>
    <name evidence="2" type="ORF">g.6994</name>
</gene>
<accession>A0A1B6DIK8</accession>
<evidence type="ECO:0000313" key="2">
    <source>
        <dbReference type="EMBL" id="JAS25450.1"/>
    </source>
</evidence>
<proteinExistence type="predicted"/>
<keyword evidence="1" id="KW-0812">Transmembrane</keyword>
<keyword evidence="1" id="KW-0472">Membrane</keyword>
<name>A0A1B6DIK8_9HEMI</name>
<dbReference type="EMBL" id="GEDC01011848">
    <property type="protein sequence ID" value="JAS25450.1"/>
    <property type="molecule type" value="Transcribed_RNA"/>
</dbReference>
<reference evidence="2" key="1">
    <citation type="submission" date="2015-12" db="EMBL/GenBank/DDBJ databases">
        <title>De novo transcriptome assembly of four potential Pierce s Disease insect vectors from Arizona vineyards.</title>
        <authorList>
            <person name="Tassone E.E."/>
        </authorList>
    </citation>
    <scope>NUCLEOTIDE SEQUENCE</scope>
</reference>
<keyword evidence="1" id="KW-1133">Transmembrane helix</keyword>
<protein>
    <submittedName>
        <fullName evidence="2">Uncharacterized protein</fullName>
    </submittedName>
</protein>
<sequence>MDLIPDNRKSEENNNLKKDLIEPNWILDRRDSGRFFWRRASCNSTQSDTEETPKYKPRSNRVKFRYDVEVLEFLKSDDVNDDDRWSSDEDYDETDEERWRRKAWHSIRYDEDLLRPSTFLGVVCASIIVVILMIQWLFFS</sequence>
<dbReference type="AlphaFoldDB" id="A0A1B6DIK8"/>
<organism evidence="2">
    <name type="scientific">Clastoptera arizonana</name>
    <name type="common">Arizona spittle bug</name>
    <dbReference type="NCBI Taxonomy" id="38151"/>
    <lineage>
        <taxon>Eukaryota</taxon>
        <taxon>Metazoa</taxon>
        <taxon>Ecdysozoa</taxon>
        <taxon>Arthropoda</taxon>
        <taxon>Hexapoda</taxon>
        <taxon>Insecta</taxon>
        <taxon>Pterygota</taxon>
        <taxon>Neoptera</taxon>
        <taxon>Paraneoptera</taxon>
        <taxon>Hemiptera</taxon>
        <taxon>Auchenorrhyncha</taxon>
        <taxon>Cercopoidea</taxon>
        <taxon>Clastopteridae</taxon>
        <taxon>Clastoptera</taxon>
    </lineage>
</organism>
<feature type="transmembrane region" description="Helical" evidence="1">
    <location>
        <begin position="118"/>
        <end position="139"/>
    </location>
</feature>
<evidence type="ECO:0000256" key="1">
    <source>
        <dbReference type="SAM" id="Phobius"/>
    </source>
</evidence>